<dbReference type="GO" id="GO:0003676">
    <property type="term" value="F:nucleic acid binding"/>
    <property type="evidence" value="ECO:0007669"/>
    <property type="project" value="InterPro"/>
</dbReference>
<comment type="caution">
    <text evidence="1">The sequence shown here is derived from an EMBL/GenBank/DDBJ whole genome shotgun (WGS) entry which is preliminary data.</text>
</comment>
<organism evidence="1 2">
    <name type="scientific">Pseudoalteromonas luteoviolacea H33</name>
    <dbReference type="NCBI Taxonomy" id="1365251"/>
    <lineage>
        <taxon>Bacteria</taxon>
        <taxon>Pseudomonadati</taxon>
        <taxon>Pseudomonadota</taxon>
        <taxon>Gammaproteobacteria</taxon>
        <taxon>Alteromonadales</taxon>
        <taxon>Pseudoalteromonadaceae</taxon>
        <taxon>Pseudoalteromonas</taxon>
    </lineage>
</organism>
<evidence type="ECO:0000313" key="1">
    <source>
        <dbReference type="EMBL" id="KZN47683.1"/>
    </source>
</evidence>
<dbReference type="AlphaFoldDB" id="A0A162ACR8"/>
<dbReference type="Proteomes" id="UP000076503">
    <property type="component" value="Unassembled WGS sequence"/>
</dbReference>
<dbReference type="InterPro" id="IPR011856">
    <property type="entry name" value="tRNA_endonuc-like_dom_sf"/>
</dbReference>
<dbReference type="EMBL" id="AUXZ01000098">
    <property type="protein sequence ID" value="KZN47683.1"/>
    <property type="molecule type" value="Genomic_DNA"/>
</dbReference>
<gene>
    <name evidence="1" type="ORF">N476_23050</name>
</gene>
<protein>
    <recommendedName>
        <fullName evidence="3">Transposase</fullName>
    </recommendedName>
</protein>
<dbReference type="SUPFAM" id="SSF52980">
    <property type="entry name" value="Restriction endonuclease-like"/>
    <property type="match status" value="1"/>
</dbReference>
<dbReference type="InterPro" id="IPR011335">
    <property type="entry name" value="Restrct_endonuc-II-like"/>
</dbReference>
<reference evidence="1 2" key="1">
    <citation type="submission" date="2013-07" db="EMBL/GenBank/DDBJ databases">
        <title>Comparative Genomic and Metabolomic Analysis of Twelve Strains of Pseudoalteromonas luteoviolacea.</title>
        <authorList>
            <person name="Vynne N.G."/>
            <person name="Mansson M."/>
            <person name="Gram L."/>
        </authorList>
    </citation>
    <scope>NUCLEOTIDE SEQUENCE [LARGE SCALE GENOMIC DNA]</scope>
    <source>
        <strain evidence="1 2">H33</strain>
    </source>
</reference>
<name>A0A162ACR8_9GAMM</name>
<evidence type="ECO:0008006" key="3">
    <source>
        <dbReference type="Google" id="ProtNLM"/>
    </source>
</evidence>
<dbReference type="Gene3D" id="3.40.1350.10">
    <property type="match status" value="1"/>
</dbReference>
<dbReference type="PATRIC" id="fig|1365251.3.peg.4079"/>
<sequence>MSRKIGHTEAQYRKWIKEGRGAGDNQDYKLWLTVYDALSDGRVHRL</sequence>
<evidence type="ECO:0000313" key="2">
    <source>
        <dbReference type="Proteomes" id="UP000076503"/>
    </source>
</evidence>
<proteinExistence type="predicted"/>
<accession>A0A162ACR8</accession>